<name>A0A8S1YQN0_9CILI</name>
<evidence type="ECO:0000313" key="1">
    <source>
        <dbReference type="EMBL" id="CAD8214412.1"/>
    </source>
</evidence>
<dbReference type="EMBL" id="CAJJDO010000212">
    <property type="protein sequence ID" value="CAD8214412.1"/>
    <property type="molecule type" value="Genomic_DNA"/>
</dbReference>
<sequence length="167" mass="20331">MLTSKSYEKLSTQLKKFRSINNFIRNFKFDFSIKNYLSALQQIVNNNQQNQIFKLLCSFIDQDYLICQTIELNSHYLLIFSFKFIRIDQYNNKYFNLYVDIQQYMDPSYQCESIGNNYEQNSIIDHSRTTVLFQCQLQKRFGEFLNLNYKQILSDRMLFIQQRSMFR</sequence>
<gene>
    <name evidence="1" type="ORF">PPENT_87.1.T2120001</name>
</gene>
<evidence type="ECO:0000313" key="2">
    <source>
        <dbReference type="Proteomes" id="UP000689195"/>
    </source>
</evidence>
<keyword evidence="2" id="KW-1185">Reference proteome</keyword>
<reference evidence="1" key="1">
    <citation type="submission" date="2021-01" db="EMBL/GenBank/DDBJ databases">
        <authorList>
            <consortium name="Genoscope - CEA"/>
            <person name="William W."/>
        </authorList>
    </citation>
    <scope>NUCLEOTIDE SEQUENCE</scope>
</reference>
<protein>
    <submittedName>
        <fullName evidence="1">Uncharacterized protein</fullName>
    </submittedName>
</protein>
<dbReference type="AlphaFoldDB" id="A0A8S1YQN0"/>
<organism evidence="1 2">
    <name type="scientific">Paramecium pentaurelia</name>
    <dbReference type="NCBI Taxonomy" id="43138"/>
    <lineage>
        <taxon>Eukaryota</taxon>
        <taxon>Sar</taxon>
        <taxon>Alveolata</taxon>
        <taxon>Ciliophora</taxon>
        <taxon>Intramacronucleata</taxon>
        <taxon>Oligohymenophorea</taxon>
        <taxon>Peniculida</taxon>
        <taxon>Parameciidae</taxon>
        <taxon>Paramecium</taxon>
    </lineage>
</organism>
<accession>A0A8S1YQN0</accession>
<dbReference type="Proteomes" id="UP000689195">
    <property type="component" value="Unassembled WGS sequence"/>
</dbReference>
<comment type="caution">
    <text evidence="1">The sequence shown here is derived from an EMBL/GenBank/DDBJ whole genome shotgun (WGS) entry which is preliminary data.</text>
</comment>
<proteinExistence type="predicted"/>